<gene>
    <name evidence="2" type="ORF">PIB30_064990</name>
</gene>
<feature type="region of interest" description="Disordered" evidence="1">
    <location>
        <begin position="41"/>
        <end position="115"/>
    </location>
</feature>
<sequence length="153" mass="17345">MWHCHECHDNDVSRNLPDLACHDSVNALMLDVKQQMQKVVDSNEKEKLIPRKRANPTTLSKGEADVDTSVDTYGDEPDRGLARKVTKPNVGQPRQTKMDTRAASEISPDEDSSTSSLFRRFKGKYYGYDGRYLQSSKRTDFKLGTSTQAHPLR</sequence>
<evidence type="ECO:0000313" key="2">
    <source>
        <dbReference type="EMBL" id="MED6112801.1"/>
    </source>
</evidence>
<reference evidence="2 3" key="1">
    <citation type="journal article" date="2023" name="Plants (Basel)">
        <title>Bridging the Gap: Combining Genomics and Transcriptomics Approaches to Understand Stylosanthes scabra, an Orphan Legume from the Brazilian Caatinga.</title>
        <authorList>
            <person name="Ferreira-Neto J.R.C."/>
            <person name="da Silva M.D."/>
            <person name="Binneck E."/>
            <person name="de Melo N.F."/>
            <person name="da Silva R.H."/>
            <person name="de Melo A.L.T.M."/>
            <person name="Pandolfi V."/>
            <person name="Bustamante F.O."/>
            <person name="Brasileiro-Vidal A.C."/>
            <person name="Benko-Iseppon A.M."/>
        </authorList>
    </citation>
    <scope>NUCLEOTIDE SEQUENCE [LARGE SCALE GENOMIC DNA]</scope>
    <source>
        <tissue evidence="2">Leaves</tissue>
    </source>
</reference>
<organism evidence="2 3">
    <name type="scientific">Stylosanthes scabra</name>
    <dbReference type="NCBI Taxonomy" id="79078"/>
    <lineage>
        <taxon>Eukaryota</taxon>
        <taxon>Viridiplantae</taxon>
        <taxon>Streptophyta</taxon>
        <taxon>Embryophyta</taxon>
        <taxon>Tracheophyta</taxon>
        <taxon>Spermatophyta</taxon>
        <taxon>Magnoliopsida</taxon>
        <taxon>eudicotyledons</taxon>
        <taxon>Gunneridae</taxon>
        <taxon>Pentapetalae</taxon>
        <taxon>rosids</taxon>
        <taxon>fabids</taxon>
        <taxon>Fabales</taxon>
        <taxon>Fabaceae</taxon>
        <taxon>Papilionoideae</taxon>
        <taxon>50 kb inversion clade</taxon>
        <taxon>dalbergioids sensu lato</taxon>
        <taxon>Dalbergieae</taxon>
        <taxon>Pterocarpus clade</taxon>
        <taxon>Stylosanthes</taxon>
    </lineage>
</organism>
<keyword evidence="3" id="KW-1185">Reference proteome</keyword>
<evidence type="ECO:0000256" key="1">
    <source>
        <dbReference type="SAM" id="MobiDB-lite"/>
    </source>
</evidence>
<evidence type="ECO:0000313" key="3">
    <source>
        <dbReference type="Proteomes" id="UP001341840"/>
    </source>
</evidence>
<comment type="caution">
    <text evidence="2">The sequence shown here is derived from an EMBL/GenBank/DDBJ whole genome shotgun (WGS) entry which is preliminary data.</text>
</comment>
<dbReference type="Proteomes" id="UP001341840">
    <property type="component" value="Unassembled WGS sequence"/>
</dbReference>
<accession>A0ABU6QLE6</accession>
<name>A0ABU6QLE6_9FABA</name>
<protein>
    <submittedName>
        <fullName evidence="2">Uncharacterized protein</fullName>
    </submittedName>
</protein>
<dbReference type="EMBL" id="JASCZI010000642">
    <property type="protein sequence ID" value="MED6112801.1"/>
    <property type="molecule type" value="Genomic_DNA"/>
</dbReference>
<proteinExistence type="predicted"/>